<evidence type="ECO:0000313" key="2">
    <source>
        <dbReference type="EMBL" id="KAG2307388.1"/>
    </source>
</evidence>
<accession>A0A8X7SHV3</accession>
<proteinExistence type="predicted"/>
<feature type="compositionally biased region" description="Basic and acidic residues" evidence="1">
    <location>
        <begin position="129"/>
        <end position="148"/>
    </location>
</feature>
<feature type="region of interest" description="Disordered" evidence="1">
    <location>
        <begin position="129"/>
        <end position="232"/>
    </location>
</feature>
<sequence>MISSQRDHLLPSSCTGILYVFSPSRMYYHQRYRLSSAMARRAAPQWHGRKQNRTVIGLSEVCVHAIPHGDLNSTPKPRKVIVLDTTNLSLLDAAPPDLSVEARSLNFFPIRCTPKFSIQLTALMQHRQSEESVERTIEPLEDPTHKEAVTPTDVDYSQQEENRHERDLDPLGPGTEENIASPVSGENIQKSGSPIVDVTSDTGAPVDADERYDSCREDQLSEPEEDSKFAYT</sequence>
<evidence type="ECO:0000256" key="1">
    <source>
        <dbReference type="SAM" id="MobiDB-lite"/>
    </source>
</evidence>
<dbReference type="EMBL" id="JAAMPC010000006">
    <property type="protein sequence ID" value="KAG2307388.1"/>
    <property type="molecule type" value="Genomic_DNA"/>
</dbReference>
<gene>
    <name evidence="2" type="ORF">Bca52824_027136</name>
</gene>
<name>A0A8X7SHV3_BRACI</name>
<feature type="compositionally biased region" description="Basic and acidic residues" evidence="1">
    <location>
        <begin position="160"/>
        <end position="169"/>
    </location>
</feature>
<feature type="compositionally biased region" description="Basic and acidic residues" evidence="1">
    <location>
        <begin position="208"/>
        <end position="219"/>
    </location>
</feature>
<dbReference type="AlphaFoldDB" id="A0A8X7SHV3"/>
<protein>
    <submittedName>
        <fullName evidence="2">Uncharacterized protein</fullName>
    </submittedName>
</protein>
<dbReference type="Proteomes" id="UP000886595">
    <property type="component" value="Unassembled WGS sequence"/>
</dbReference>
<organism evidence="2 3">
    <name type="scientific">Brassica carinata</name>
    <name type="common">Ethiopian mustard</name>
    <name type="synonym">Abyssinian cabbage</name>
    <dbReference type="NCBI Taxonomy" id="52824"/>
    <lineage>
        <taxon>Eukaryota</taxon>
        <taxon>Viridiplantae</taxon>
        <taxon>Streptophyta</taxon>
        <taxon>Embryophyta</taxon>
        <taxon>Tracheophyta</taxon>
        <taxon>Spermatophyta</taxon>
        <taxon>Magnoliopsida</taxon>
        <taxon>eudicotyledons</taxon>
        <taxon>Gunneridae</taxon>
        <taxon>Pentapetalae</taxon>
        <taxon>rosids</taxon>
        <taxon>malvids</taxon>
        <taxon>Brassicales</taxon>
        <taxon>Brassicaceae</taxon>
        <taxon>Brassiceae</taxon>
        <taxon>Brassica</taxon>
    </lineage>
</organism>
<reference evidence="2 3" key="1">
    <citation type="submission" date="2020-02" db="EMBL/GenBank/DDBJ databases">
        <authorList>
            <person name="Ma Q."/>
            <person name="Huang Y."/>
            <person name="Song X."/>
            <person name="Pei D."/>
        </authorList>
    </citation>
    <scope>NUCLEOTIDE SEQUENCE [LARGE SCALE GENOMIC DNA]</scope>
    <source>
        <strain evidence="2">Sxm20200214</strain>
        <tissue evidence="2">Leaf</tissue>
    </source>
</reference>
<evidence type="ECO:0000313" key="3">
    <source>
        <dbReference type="Proteomes" id="UP000886595"/>
    </source>
</evidence>
<comment type="caution">
    <text evidence="2">The sequence shown here is derived from an EMBL/GenBank/DDBJ whole genome shotgun (WGS) entry which is preliminary data.</text>
</comment>
<keyword evidence="3" id="KW-1185">Reference proteome</keyword>